<feature type="transmembrane region" description="Helical" evidence="1">
    <location>
        <begin position="180"/>
        <end position="203"/>
    </location>
</feature>
<keyword evidence="3" id="KW-1185">Reference proteome</keyword>
<protein>
    <recommendedName>
        <fullName evidence="4">Stage II sporulation protein M</fullName>
    </recommendedName>
</protein>
<gene>
    <name evidence="2" type="ordered locus">Metvu_1467</name>
</gene>
<dbReference type="Pfam" id="PF01944">
    <property type="entry name" value="SpoIIM"/>
    <property type="match status" value="1"/>
</dbReference>
<keyword evidence="1" id="KW-1133">Transmembrane helix</keyword>
<dbReference type="AlphaFoldDB" id="C9RIB8"/>
<dbReference type="eggNOG" id="arCOG01994">
    <property type="taxonomic scope" value="Archaea"/>
</dbReference>
<dbReference type="KEGG" id="mvu:Metvu_1467"/>
<feature type="transmembrane region" description="Helical" evidence="1">
    <location>
        <begin position="140"/>
        <end position="160"/>
    </location>
</feature>
<feature type="transmembrane region" description="Helical" evidence="1">
    <location>
        <begin position="94"/>
        <end position="119"/>
    </location>
</feature>
<accession>C9RIB8</accession>
<sequence>MMVAIDSLKEVFNIKEILMSPIRNKKVVLFVSAVFVFSLALSYVLIANVSYFSYLGNMVFQAFQERVEDLKISINESSLYIILAIWKNNLTVCFLNYIIGFLSLFVVVVNSYILSYVLYKFGLKTFIFLVLPHGVIEIPALILSASGGILLNIGIINFLINIKFGESREVLYYIKESLKLLLLSIILFLIAGIVEGTITFKIAKLMFS</sequence>
<name>C9RIB8_METVM</name>
<dbReference type="PANTHER" id="PTHR35337:SF1">
    <property type="entry name" value="SLR1478 PROTEIN"/>
    <property type="match status" value="1"/>
</dbReference>
<evidence type="ECO:0008006" key="4">
    <source>
        <dbReference type="Google" id="ProtNLM"/>
    </source>
</evidence>
<keyword evidence="1" id="KW-0472">Membrane</keyword>
<dbReference type="EMBL" id="CP001787">
    <property type="protein sequence ID" value="ACX73320.1"/>
    <property type="molecule type" value="Genomic_DNA"/>
</dbReference>
<evidence type="ECO:0000256" key="1">
    <source>
        <dbReference type="SAM" id="Phobius"/>
    </source>
</evidence>
<keyword evidence="1" id="KW-0812">Transmembrane</keyword>
<dbReference type="PANTHER" id="PTHR35337">
    <property type="entry name" value="SLR1478 PROTEIN"/>
    <property type="match status" value="1"/>
</dbReference>
<proteinExistence type="predicted"/>
<feature type="transmembrane region" description="Helical" evidence="1">
    <location>
        <begin position="27"/>
        <end position="46"/>
    </location>
</feature>
<dbReference type="HOGENOM" id="CLU_099320_0_1_2"/>
<dbReference type="Proteomes" id="UP000002063">
    <property type="component" value="Chromosome"/>
</dbReference>
<evidence type="ECO:0000313" key="3">
    <source>
        <dbReference type="Proteomes" id="UP000002063"/>
    </source>
</evidence>
<evidence type="ECO:0000313" key="2">
    <source>
        <dbReference type="EMBL" id="ACX73320.1"/>
    </source>
</evidence>
<dbReference type="STRING" id="579137.Metvu_1467"/>
<reference evidence="2" key="1">
    <citation type="submission" date="2009-10" db="EMBL/GenBank/DDBJ databases">
        <title>Complete sequence of chromosome of Methanocaldococcus vulcanius M7.</title>
        <authorList>
            <consortium name="US DOE Joint Genome Institute"/>
            <person name="Lucas S."/>
            <person name="Copeland A."/>
            <person name="Lapidus A."/>
            <person name="Glavina del Rio T."/>
            <person name="Dalin E."/>
            <person name="Tice H."/>
            <person name="Bruce D."/>
            <person name="Goodwin L."/>
            <person name="Pitluck S."/>
            <person name="Lcollab F.I."/>
            <person name="Brettin T."/>
            <person name="Detter J.C."/>
            <person name="Han C."/>
            <person name="Tapia R."/>
            <person name="Kuske C.R."/>
            <person name="Schmutz J."/>
            <person name="Larimer F."/>
            <person name="Land M."/>
            <person name="Hauser L."/>
            <person name="Kyrpides N."/>
            <person name="Ovchinikova G."/>
            <person name="Sieprawska-Lupa M."/>
            <person name="Whitman W.B."/>
            <person name="Woyke T."/>
        </authorList>
    </citation>
    <scope>NUCLEOTIDE SEQUENCE [LARGE SCALE GENOMIC DNA]</scope>
    <source>
        <strain evidence="2">M7</strain>
    </source>
</reference>
<dbReference type="InterPro" id="IPR002798">
    <property type="entry name" value="SpoIIM-like"/>
</dbReference>
<organism evidence="2 3">
    <name type="scientific">Methanocaldococcus vulcanius (strain ATCC 700851 / DSM 12094 / M7)</name>
    <name type="common">Methanococcus vulcanius</name>
    <dbReference type="NCBI Taxonomy" id="579137"/>
    <lineage>
        <taxon>Archaea</taxon>
        <taxon>Methanobacteriati</taxon>
        <taxon>Methanobacteriota</taxon>
        <taxon>Methanomada group</taxon>
        <taxon>Methanococci</taxon>
        <taxon>Methanococcales</taxon>
        <taxon>Methanocaldococcaceae</taxon>
        <taxon>Methanocaldococcus</taxon>
    </lineage>
</organism>